<evidence type="ECO:0000313" key="8">
    <source>
        <dbReference type="EMBL" id="MFD1704710.1"/>
    </source>
</evidence>
<accession>A0ABW4KEX9</accession>
<dbReference type="PANTHER" id="PTHR30055">
    <property type="entry name" value="HTH-TYPE TRANSCRIPTIONAL REGULATOR RUTR"/>
    <property type="match status" value="1"/>
</dbReference>
<dbReference type="PANTHER" id="PTHR30055:SF175">
    <property type="entry name" value="HTH-TYPE TRANSCRIPTIONAL REPRESSOR KSTR2"/>
    <property type="match status" value="1"/>
</dbReference>
<dbReference type="Pfam" id="PF00440">
    <property type="entry name" value="TetR_N"/>
    <property type="match status" value="1"/>
</dbReference>
<dbReference type="InterPro" id="IPR050109">
    <property type="entry name" value="HTH-type_TetR-like_transc_reg"/>
</dbReference>
<feature type="region of interest" description="Disordered" evidence="6">
    <location>
        <begin position="1"/>
        <end position="47"/>
    </location>
</feature>
<keyword evidence="1" id="KW-0678">Repressor</keyword>
<dbReference type="Proteomes" id="UP001597308">
    <property type="component" value="Unassembled WGS sequence"/>
</dbReference>
<sequence>MATRTTTRKAPKSQPRAKADASKPKTSESSQDRNDSSDVPTGPYIDGTASGEDAGVAGLSAAPATNQGERIQHIAAKLFADRGYRGIGVAELCEAVGLGRGALYYHINSKEELLFNIVVRYIEDLVIFGQGALVRETDPRQRIRRLSRYLMRVIAQNLPEMTVCFREADALTGQRHKVVSDLHQQYQDVWLRTFKDGESQGLFKTLPAVAIKGILGMYFYSFLWFKSNGRHSPDEVAEIFADMVLAIVEKKT</sequence>
<reference evidence="9" key="1">
    <citation type="journal article" date="2019" name="Int. J. Syst. Evol. Microbiol.">
        <title>The Global Catalogue of Microorganisms (GCM) 10K type strain sequencing project: providing services to taxonomists for standard genome sequencing and annotation.</title>
        <authorList>
            <consortium name="The Broad Institute Genomics Platform"/>
            <consortium name="The Broad Institute Genome Sequencing Center for Infectious Disease"/>
            <person name="Wu L."/>
            <person name="Ma J."/>
        </authorList>
    </citation>
    <scope>NUCLEOTIDE SEQUENCE [LARGE SCALE GENOMIC DNA]</scope>
    <source>
        <strain evidence="9">KCTC 23707</strain>
    </source>
</reference>
<dbReference type="SUPFAM" id="SSF46689">
    <property type="entry name" value="Homeodomain-like"/>
    <property type="match status" value="1"/>
</dbReference>
<evidence type="ECO:0000256" key="3">
    <source>
        <dbReference type="ARBA" id="ARBA00023125"/>
    </source>
</evidence>
<dbReference type="SUPFAM" id="SSF48498">
    <property type="entry name" value="Tetracyclin repressor-like, C-terminal domain"/>
    <property type="match status" value="1"/>
</dbReference>
<keyword evidence="2" id="KW-0805">Transcription regulation</keyword>
<keyword evidence="3 5" id="KW-0238">DNA-binding</keyword>
<dbReference type="RefSeq" id="WP_378800777.1">
    <property type="nucleotide sequence ID" value="NZ_JBHUER010000011.1"/>
</dbReference>
<feature type="DNA-binding region" description="H-T-H motif" evidence="5">
    <location>
        <begin position="88"/>
        <end position="107"/>
    </location>
</feature>
<organism evidence="8 9">
    <name type="scientific">Methylopila henanensis</name>
    <dbReference type="NCBI Taxonomy" id="873516"/>
    <lineage>
        <taxon>Bacteria</taxon>
        <taxon>Pseudomonadati</taxon>
        <taxon>Pseudomonadota</taxon>
        <taxon>Alphaproteobacteria</taxon>
        <taxon>Hyphomicrobiales</taxon>
        <taxon>Methylopilaceae</taxon>
        <taxon>Methylopila</taxon>
    </lineage>
</organism>
<evidence type="ECO:0000256" key="5">
    <source>
        <dbReference type="PROSITE-ProRule" id="PRU00335"/>
    </source>
</evidence>
<dbReference type="EMBL" id="JBHUER010000011">
    <property type="protein sequence ID" value="MFD1704710.1"/>
    <property type="molecule type" value="Genomic_DNA"/>
</dbReference>
<dbReference type="Gene3D" id="1.10.10.60">
    <property type="entry name" value="Homeodomain-like"/>
    <property type="match status" value="1"/>
</dbReference>
<evidence type="ECO:0000256" key="6">
    <source>
        <dbReference type="SAM" id="MobiDB-lite"/>
    </source>
</evidence>
<dbReference type="PROSITE" id="PS50977">
    <property type="entry name" value="HTH_TETR_2"/>
    <property type="match status" value="1"/>
</dbReference>
<feature type="domain" description="HTH tetR-type" evidence="7">
    <location>
        <begin position="65"/>
        <end position="125"/>
    </location>
</feature>
<feature type="compositionally biased region" description="Basic and acidic residues" evidence="6">
    <location>
        <begin position="17"/>
        <end position="36"/>
    </location>
</feature>
<dbReference type="InterPro" id="IPR009057">
    <property type="entry name" value="Homeodomain-like_sf"/>
</dbReference>
<keyword evidence="4" id="KW-0804">Transcription</keyword>
<dbReference type="InterPro" id="IPR036271">
    <property type="entry name" value="Tet_transcr_reg_TetR-rel_C_sf"/>
</dbReference>
<keyword evidence="9" id="KW-1185">Reference proteome</keyword>
<dbReference type="InterPro" id="IPR001647">
    <property type="entry name" value="HTH_TetR"/>
</dbReference>
<proteinExistence type="predicted"/>
<protein>
    <submittedName>
        <fullName evidence="8">TetR/AcrR family transcriptional regulator</fullName>
    </submittedName>
</protein>
<evidence type="ECO:0000256" key="4">
    <source>
        <dbReference type="ARBA" id="ARBA00023163"/>
    </source>
</evidence>
<dbReference type="PRINTS" id="PR00455">
    <property type="entry name" value="HTHTETR"/>
</dbReference>
<feature type="compositionally biased region" description="Basic residues" evidence="6">
    <location>
        <begin position="1"/>
        <end position="11"/>
    </location>
</feature>
<dbReference type="Gene3D" id="1.10.357.10">
    <property type="entry name" value="Tetracycline Repressor, domain 2"/>
    <property type="match status" value="1"/>
</dbReference>
<evidence type="ECO:0000256" key="1">
    <source>
        <dbReference type="ARBA" id="ARBA00022491"/>
    </source>
</evidence>
<comment type="caution">
    <text evidence="8">The sequence shown here is derived from an EMBL/GenBank/DDBJ whole genome shotgun (WGS) entry which is preliminary data.</text>
</comment>
<dbReference type="Pfam" id="PF17932">
    <property type="entry name" value="TetR_C_24"/>
    <property type="match status" value="1"/>
</dbReference>
<evidence type="ECO:0000256" key="2">
    <source>
        <dbReference type="ARBA" id="ARBA00023015"/>
    </source>
</evidence>
<evidence type="ECO:0000259" key="7">
    <source>
        <dbReference type="PROSITE" id="PS50977"/>
    </source>
</evidence>
<name>A0ABW4KEX9_9HYPH</name>
<evidence type="ECO:0000313" key="9">
    <source>
        <dbReference type="Proteomes" id="UP001597308"/>
    </source>
</evidence>
<gene>
    <name evidence="8" type="ORF">ACFSCV_17015</name>
</gene>
<dbReference type="InterPro" id="IPR041490">
    <property type="entry name" value="KstR2_TetR_C"/>
</dbReference>